<evidence type="ECO:0000256" key="11">
    <source>
        <dbReference type="SAM" id="MobiDB-lite"/>
    </source>
</evidence>
<feature type="region of interest" description="Disordered" evidence="11">
    <location>
        <begin position="1122"/>
        <end position="1147"/>
    </location>
</feature>
<dbReference type="GO" id="GO:0003677">
    <property type="term" value="F:DNA binding"/>
    <property type="evidence" value="ECO:0007669"/>
    <property type="project" value="UniProtKB-UniRule"/>
</dbReference>
<evidence type="ECO:0000256" key="3">
    <source>
        <dbReference type="ARBA" id="ARBA00022777"/>
    </source>
</evidence>
<evidence type="ECO:0000259" key="12">
    <source>
        <dbReference type="PROSITE" id="PS50011"/>
    </source>
</evidence>
<evidence type="ECO:0000256" key="9">
    <source>
        <dbReference type="PROSITE-ProRule" id="PRU00042"/>
    </source>
</evidence>
<gene>
    <name evidence="15" type="ORF">GP486_005032</name>
</gene>
<comment type="similarity">
    <text evidence="8">Belongs to the protein kinase superfamily. Ser/Thr protein kinase family. GCN2 subfamily.</text>
</comment>
<evidence type="ECO:0000256" key="1">
    <source>
        <dbReference type="ARBA" id="ARBA00022679"/>
    </source>
</evidence>
<comment type="caution">
    <text evidence="15">The sequence shown here is derived from an EMBL/GenBank/DDBJ whole genome shotgun (WGS) entry which is preliminary data.</text>
</comment>
<keyword evidence="3" id="KW-0418">Kinase</keyword>
<dbReference type="Gene3D" id="1.10.510.10">
    <property type="entry name" value="Transferase(Phosphotransferase) domain 1"/>
    <property type="match status" value="1"/>
</dbReference>
<feature type="compositionally biased region" description="Polar residues" evidence="11">
    <location>
        <begin position="468"/>
        <end position="478"/>
    </location>
</feature>
<feature type="compositionally biased region" description="Polar residues" evidence="11">
    <location>
        <begin position="85"/>
        <end position="101"/>
    </location>
</feature>
<comment type="subcellular location">
    <subcellularLocation>
        <location evidence="10">Nucleus</location>
    </subcellularLocation>
</comment>
<feature type="compositionally biased region" description="Basic residues" evidence="11">
    <location>
        <begin position="113"/>
        <end position="122"/>
    </location>
</feature>
<evidence type="ECO:0000256" key="4">
    <source>
        <dbReference type="ARBA" id="ARBA00022840"/>
    </source>
</evidence>
<proteinExistence type="inferred from homology"/>
<organism evidence="15 16">
    <name type="scientific">Trichoglossum hirsutum</name>
    <dbReference type="NCBI Taxonomy" id="265104"/>
    <lineage>
        <taxon>Eukaryota</taxon>
        <taxon>Fungi</taxon>
        <taxon>Dikarya</taxon>
        <taxon>Ascomycota</taxon>
        <taxon>Pezizomycotina</taxon>
        <taxon>Geoglossomycetes</taxon>
        <taxon>Geoglossales</taxon>
        <taxon>Geoglossaceae</taxon>
        <taxon>Trichoglossum</taxon>
    </lineage>
</organism>
<dbReference type="GO" id="GO:0008270">
    <property type="term" value="F:zinc ion binding"/>
    <property type="evidence" value="ECO:0007669"/>
    <property type="project" value="UniProtKB-KW"/>
</dbReference>
<protein>
    <recommendedName>
        <fullName evidence="17">Protein kinase domain-containing protein</fullName>
    </recommendedName>
</protein>
<dbReference type="SMART" id="SM00355">
    <property type="entry name" value="ZnF_C2H2"/>
    <property type="match status" value="3"/>
</dbReference>
<keyword evidence="9" id="KW-0479">Metal-binding</keyword>
<dbReference type="Pfam" id="PF05920">
    <property type="entry name" value="Homeobox_KN"/>
    <property type="match status" value="1"/>
</dbReference>
<evidence type="ECO:0000256" key="7">
    <source>
        <dbReference type="ARBA" id="ARBA00023242"/>
    </source>
</evidence>
<feature type="region of interest" description="Disordered" evidence="11">
    <location>
        <begin position="85"/>
        <end position="125"/>
    </location>
</feature>
<evidence type="ECO:0000256" key="5">
    <source>
        <dbReference type="ARBA" id="ARBA00023125"/>
    </source>
</evidence>
<feature type="domain" description="C2H2-type" evidence="14">
    <location>
        <begin position="238"/>
        <end position="266"/>
    </location>
</feature>
<dbReference type="InterPro" id="IPR011009">
    <property type="entry name" value="Kinase-like_dom_sf"/>
</dbReference>
<dbReference type="Proteomes" id="UP000750711">
    <property type="component" value="Unassembled WGS sequence"/>
</dbReference>
<feature type="domain" description="Protein kinase" evidence="12">
    <location>
        <begin position="507"/>
        <end position="779"/>
    </location>
</feature>
<dbReference type="SMART" id="SM00220">
    <property type="entry name" value="S_TKc"/>
    <property type="match status" value="1"/>
</dbReference>
<keyword evidence="16" id="KW-1185">Reference proteome</keyword>
<dbReference type="Gene3D" id="3.30.200.20">
    <property type="entry name" value="Phosphorylase Kinase, domain 1"/>
    <property type="match status" value="1"/>
</dbReference>
<keyword evidence="9" id="KW-0862">Zinc</keyword>
<dbReference type="CDD" id="cd00180">
    <property type="entry name" value="PKc"/>
    <property type="match status" value="1"/>
</dbReference>
<dbReference type="InterPro" id="IPR013087">
    <property type="entry name" value="Znf_C2H2_type"/>
</dbReference>
<evidence type="ECO:0008006" key="17">
    <source>
        <dbReference type="Google" id="ProtNLM"/>
    </source>
</evidence>
<dbReference type="GO" id="GO:0005634">
    <property type="term" value="C:nucleus"/>
    <property type="evidence" value="ECO:0007669"/>
    <property type="project" value="UniProtKB-SubCell"/>
</dbReference>
<keyword evidence="7 10" id="KW-0539">Nucleus</keyword>
<dbReference type="InterPro" id="IPR001356">
    <property type="entry name" value="HD"/>
</dbReference>
<dbReference type="PROSITE" id="PS50071">
    <property type="entry name" value="HOMEOBOX_2"/>
    <property type="match status" value="1"/>
</dbReference>
<dbReference type="GO" id="GO:0004672">
    <property type="term" value="F:protein kinase activity"/>
    <property type="evidence" value="ECO:0007669"/>
    <property type="project" value="InterPro"/>
</dbReference>
<accession>A0A9P8L9Y9</accession>
<reference evidence="15" key="1">
    <citation type="submission" date="2021-03" db="EMBL/GenBank/DDBJ databases">
        <title>Comparative genomics and phylogenomic investigation of the class Geoglossomycetes provide insights into ecological specialization and systematics.</title>
        <authorList>
            <person name="Melie T."/>
            <person name="Pirro S."/>
            <person name="Miller A.N."/>
            <person name="Quandt A."/>
        </authorList>
    </citation>
    <scope>NUCLEOTIDE SEQUENCE</scope>
    <source>
        <strain evidence="15">CAQ_001_2017</strain>
    </source>
</reference>
<dbReference type="PANTHER" id="PTHR11042:SF190">
    <property type="entry name" value="MITOSIS INHIBITOR PROTEIN KINASE MIK1"/>
    <property type="match status" value="1"/>
</dbReference>
<dbReference type="Gene3D" id="1.10.10.60">
    <property type="entry name" value="Homeodomain-like"/>
    <property type="match status" value="1"/>
</dbReference>
<feature type="region of interest" description="Disordered" evidence="11">
    <location>
        <begin position="384"/>
        <end position="492"/>
    </location>
</feature>
<dbReference type="GO" id="GO:0006355">
    <property type="term" value="P:regulation of DNA-templated transcription"/>
    <property type="evidence" value="ECO:0007669"/>
    <property type="project" value="InterPro"/>
</dbReference>
<dbReference type="InterPro" id="IPR008271">
    <property type="entry name" value="Ser/Thr_kinase_AS"/>
</dbReference>
<keyword evidence="5 10" id="KW-0238">DNA-binding</keyword>
<keyword evidence="1" id="KW-0808">Transferase</keyword>
<feature type="DNA-binding region" description="Homeobox" evidence="10">
    <location>
        <begin position="119"/>
        <end position="178"/>
    </location>
</feature>
<dbReference type="Gene3D" id="1.25.40.20">
    <property type="entry name" value="Ankyrin repeat-containing domain"/>
    <property type="match status" value="1"/>
</dbReference>
<dbReference type="AlphaFoldDB" id="A0A9P8L9Y9"/>
<evidence type="ECO:0000313" key="16">
    <source>
        <dbReference type="Proteomes" id="UP000750711"/>
    </source>
</evidence>
<dbReference type="SUPFAM" id="SSF48403">
    <property type="entry name" value="Ankyrin repeat"/>
    <property type="match status" value="1"/>
</dbReference>
<dbReference type="PANTHER" id="PTHR11042">
    <property type="entry name" value="EUKARYOTIC TRANSLATION INITIATION FACTOR 2-ALPHA KINASE EIF2-ALPHA KINASE -RELATED"/>
    <property type="match status" value="1"/>
</dbReference>
<dbReference type="PROSITE" id="PS50011">
    <property type="entry name" value="PROTEIN_KINASE_DOM"/>
    <property type="match status" value="1"/>
</dbReference>
<dbReference type="InterPro" id="IPR000719">
    <property type="entry name" value="Prot_kinase_dom"/>
</dbReference>
<dbReference type="PROSITE" id="PS00108">
    <property type="entry name" value="PROTEIN_KINASE_ST"/>
    <property type="match status" value="1"/>
</dbReference>
<dbReference type="GO" id="GO:0110031">
    <property type="term" value="P:negative regulation of G2/MI transition of meiotic cell cycle"/>
    <property type="evidence" value="ECO:0007669"/>
    <property type="project" value="TreeGrafter"/>
</dbReference>
<evidence type="ECO:0000256" key="6">
    <source>
        <dbReference type="ARBA" id="ARBA00023155"/>
    </source>
</evidence>
<dbReference type="GO" id="GO:0005737">
    <property type="term" value="C:cytoplasm"/>
    <property type="evidence" value="ECO:0007669"/>
    <property type="project" value="TreeGrafter"/>
</dbReference>
<dbReference type="InterPro" id="IPR050339">
    <property type="entry name" value="CC_SR_Kinase"/>
</dbReference>
<dbReference type="InterPro" id="IPR036770">
    <property type="entry name" value="Ankyrin_rpt-contain_sf"/>
</dbReference>
<keyword evidence="9" id="KW-0863">Zinc-finger</keyword>
<keyword evidence="2" id="KW-0547">Nucleotide-binding</keyword>
<dbReference type="PROSITE" id="PS50157">
    <property type="entry name" value="ZINC_FINGER_C2H2_2"/>
    <property type="match status" value="1"/>
</dbReference>
<keyword evidence="4" id="KW-0067">ATP-binding</keyword>
<dbReference type="InterPro" id="IPR008422">
    <property type="entry name" value="KN_HD"/>
</dbReference>
<dbReference type="Gene3D" id="3.30.160.60">
    <property type="entry name" value="Classic Zinc Finger"/>
    <property type="match status" value="1"/>
</dbReference>
<feature type="domain" description="Homeobox" evidence="13">
    <location>
        <begin position="117"/>
        <end position="177"/>
    </location>
</feature>
<dbReference type="InterPro" id="IPR009057">
    <property type="entry name" value="Homeodomain-like_sf"/>
</dbReference>
<name>A0A9P8L9Y9_9PEZI</name>
<dbReference type="SUPFAM" id="SSF46689">
    <property type="entry name" value="Homeodomain-like"/>
    <property type="match status" value="1"/>
</dbReference>
<evidence type="ECO:0000256" key="10">
    <source>
        <dbReference type="PROSITE-ProRule" id="PRU00108"/>
    </source>
</evidence>
<dbReference type="PROSITE" id="PS00028">
    <property type="entry name" value="ZINC_FINGER_C2H2_1"/>
    <property type="match status" value="1"/>
</dbReference>
<dbReference type="Pfam" id="PF00069">
    <property type="entry name" value="Pkinase"/>
    <property type="match status" value="1"/>
</dbReference>
<evidence type="ECO:0000256" key="8">
    <source>
        <dbReference type="ARBA" id="ARBA00037982"/>
    </source>
</evidence>
<dbReference type="CDD" id="cd00086">
    <property type="entry name" value="homeodomain"/>
    <property type="match status" value="1"/>
</dbReference>
<evidence type="ECO:0000313" key="15">
    <source>
        <dbReference type="EMBL" id="KAH0557175.1"/>
    </source>
</evidence>
<evidence type="ECO:0000259" key="14">
    <source>
        <dbReference type="PROSITE" id="PS50157"/>
    </source>
</evidence>
<dbReference type="SUPFAM" id="SSF56112">
    <property type="entry name" value="Protein kinase-like (PK-like)"/>
    <property type="match status" value="1"/>
</dbReference>
<sequence>MTSFRILEPLLTLWRKNQGQDLFTFNYKATDPQVAQNPFMANGYVSGGEPAPQSFPAFPFLSPSLTGGQLTSLSRHPDELLRNVSPQKYTERSSQIPSKETQAAPGESDFTGRRKRPAKMRRQTQMSDKARIILQFWLQLDPFPNRQEKQALATLCKLTYERVHNWFNNNRRRQKPESPEYSWDQQTSSFTSLSEADSGYQSLMSTALHATTPSRLVTGSTHAAVDRLSPEDTKRKPYQCTFGCDNRFSTRSDFRRHEETHCPQNEWICCYKLPPVLGEEGIKCVFCDEMNPTANHINREHNCQSCLEKRPTFRRKDKFREHLFLKHSQPFITPNMESWCRPIASKFNKSCGFCGHRFRTWLERIDHVADHFLKGWNMSQWQEPWVGLPGPGTDKDRDDEGGDYGYGGGSPGSDSEDGSKDSPGDSSGNSPPDEPQSRSWNSEGRQRGPGPGDQLLGEGKSYHDMPSLQHNQSVSNPRLTHRQNVRSGQTRDCAARHRGHNFEELSLVPGRSLNRGGFGVVKEVISREARFARKTIPWKRRSNLLDIALNEAEVLQHLRHRHIIQFAGSSYSPGNFNIFLNPVADCDLRQFMDEYSVSRDTGPDTLKKWTRCLSHAVKYMHKKGVRHFDLKPQNILTIGDHITIADFGLASLKDIPADDTAPMTPMYCAPEIYNRKLSGKPADIFSLGCVFLEMATLLSGMTLEGFHSFLFRDGHRPYHKNLQRMLEWVNLLTDRAKGSGELDAVSQLNLLNTITAMTDSDPKERPTAADLVSRLSPLGFCSCSIGGTYDQQGLDREAKSAHTHSGYQLKDMKNAIFAKLNPWTDRNISLDTTRTIAAIISSKASGLFIFTPLSIRDPRTEYRPVEKGTAVKTNTLTALQAAARRGDKITVQLLLERHDNAHTNDRGGKMKDCRGLTQSRWATRVMRLLLEGGTGKVSRDSHGQASLYRAAENSHLQVTERLRDKIPYRAVFGTGAAVSCTVADFCHLQATGRLLERATDTGFGGGGGRAVPHRVVLNMAVKGGANGRTSSSTAALHTAVETSSEVLTTASIRDIEAVLKLLLEESVDINTADKSSPPANVPSPISALQGNPKGYYATLTHYSFRDFLQDSPPVVAREETEVAASESTQITKGDGNGKTGPPRCTVM</sequence>
<dbReference type="GO" id="GO:0005524">
    <property type="term" value="F:ATP binding"/>
    <property type="evidence" value="ECO:0007669"/>
    <property type="project" value="UniProtKB-KW"/>
</dbReference>
<evidence type="ECO:0000256" key="2">
    <source>
        <dbReference type="ARBA" id="ARBA00022741"/>
    </source>
</evidence>
<dbReference type="SMART" id="SM00389">
    <property type="entry name" value="HOX"/>
    <property type="match status" value="1"/>
</dbReference>
<dbReference type="EMBL" id="JAGHQM010000887">
    <property type="protein sequence ID" value="KAH0557175.1"/>
    <property type="molecule type" value="Genomic_DNA"/>
</dbReference>
<keyword evidence="6 10" id="KW-0371">Homeobox</keyword>
<evidence type="ECO:0000259" key="13">
    <source>
        <dbReference type="PROSITE" id="PS50071"/>
    </source>
</evidence>